<dbReference type="EMBL" id="CP054010">
    <property type="protein sequence ID" value="QKH88378.1"/>
    <property type="molecule type" value="Genomic_DNA"/>
</dbReference>
<proteinExistence type="predicted"/>
<name>A0A7D4KF73_9BACT</name>
<protein>
    <submittedName>
        <fullName evidence="1">Adhesin</fullName>
    </submittedName>
</protein>
<accession>A0A7D4KF73</accession>
<dbReference type="Proteomes" id="UP000500843">
    <property type="component" value="Chromosome 1"/>
</dbReference>
<reference evidence="1 2" key="1">
    <citation type="submission" date="2020-05" db="EMBL/GenBank/DDBJ databases">
        <title>FDA dAtabase for Regulatory Grade micrObial Sequences (FDA-ARGOS): Supporting development and validation of Infectious Disease Dx tests.</title>
        <authorList>
            <person name="Moreno J."/>
            <person name="Tallon L."/>
            <person name="Sadzewicz L."/>
            <person name="Zhao X."/>
            <person name="Vavikolanu K."/>
            <person name="Mehta A."/>
            <person name="Aluvathingal J."/>
            <person name="Nadendla S."/>
            <person name="Myers T."/>
            <person name="Yan Y."/>
            <person name="Sichtig H."/>
        </authorList>
    </citation>
    <scope>NUCLEOTIDE SEQUENCE [LARGE SCALE GENOMIC DNA]</scope>
    <source>
        <strain evidence="1 2">FDAARGOS_760</strain>
    </source>
</reference>
<dbReference type="AlphaFoldDB" id="A0A7D4KF73"/>
<evidence type="ECO:0000313" key="1">
    <source>
        <dbReference type="EMBL" id="QKH88378.1"/>
    </source>
</evidence>
<sequence>MAQGQNANHVWNGNPLNNIVNKTDDMGTVYLYNVGTGKYLNTGSYWGTVVIGFNVGMTTHVQTTSTTGVYTMTGPLETTEGKYIAFGRQMDTPGYDNFINYNRVYVDRGVDFTDHYTNTKHKNGILNWKIEKTGDGSNTYYIHCTNDETRADMGGEIYLSMAHTGTGKTYEVTYPRNTPDGNYSKWKFVTKKDLKDDFKDTYASDEEPSDATFLIYDQNFERGNIYVEHWKESDGLKSAYAKKNGQEIKYIFDPSSSNYTYYVGNGAISSNYYMAQYAGYTTANVRNVGNNANANGKIIQSVQTIKKGWYKVTCNGFYNRGNGSNMVSKLFARVQGTNTTISNVSTELNKFNKEFSYTKADMLKVYDGANLPTGSDPLISPYVNAGMQFEMGKYNNTVLVYVPNNNSTLDIGIEISNSTDELDWTCWDNVQLQYCGSNDLVLDEGQENVRYIQLQVNPSTSGTLILKRTMKTDTWSSVMLPVNLTAGQVKTAFGENVKLSHHPKQHNTVKTRIEFKSVDLSNDDDVAIKANELYLIKPTKVPTGFNQEDPYEKQLKDGSKIKVKAPYYVINSVSLKTDPSTLGNYTNGVIKESATTSTTADEKLQFCGSVINQTGNVVPANSYALGSNDGKWYFTQNALPVKGFRCWIATGSEAYAKTIRFFIDGIEEDMVTGIDNVVVENSNNEVMGTVYNLNGQVVRAGATSLEGLPKGIYIVNNKKYIVK</sequence>
<organism evidence="1 2">
    <name type="scientific">Prevotella melaninogenica</name>
    <dbReference type="NCBI Taxonomy" id="28132"/>
    <lineage>
        <taxon>Bacteria</taxon>
        <taxon>Pseudomonadati</taxon>
        <taxon>Bacteroidota</taxon>
        <taxon>Bacteroidia</taxon>
        <taxon>Bacteroidales</taxon>
        <taxon>Prevotellaceae</taxon>
        <taxon>Prevotella</taxon>
    </lineage>
</organism>
<evidence type="ECO:0000313" key="2">
    <source>
        <dbReference type="Proteomes" id="UP000500843"/>
    </source>
</evidence>
<gene>
    <name evidence="1" type="ORF">FIU21_03915</name>
</gene>